<dbReference type="AlphaFoldDB" id="A0A645FMU9"/>
<protein>
    <submittedName>
        <fullName evidence="1">Uncharacterized protein</fullName>
    </submittedName>
</protein>
<comment type="caution">
    <text evidence="1">The sequence shown here is derived from an EMBL/GenBank/DDBJ whole genome shotgun (WGS) entry which is preliminary data.</text>
</comment>
<sequence length="94" mass="10232">MQFYAREHGSHIIEQGEEHRHLCAGFLVPADNAHAAHAPRRDGEDGVGAENLEAGAQRQFDVAPDAGGDARGYLVFVSCELINNRHDSFPPTPL</sequence>
<accession>A0A645FMU9</accession>
<reference evidence="1" key="1">
    <citation type="submission" date="2019-08" db="EMBL/GenBank/DDBJ databases">
        <authorList>
            <person name="Kucharzyk K."/>
            <person name="Murdoch R.W."/>
            <person name="Higgins S."/>
            <person name="Loffler F."/>
        </authorList>
    </citation>
    <scope>NUCLEOTIDE SEQUENCE</scope>
</reference>
<organism evidence="1">
    <name type="scientific">bioreactor metagenome</name>
    <dbReference type="NCBI Taxonomy" id="1076179"/>
    <lineage>
        <taxon>unclassified sequences</taxon>
        <taxon>metagenomes</taxon>
        <taxon>ecological metagenomes</taxon>
    </lineage>
</organism>
<name>A0A645FMU9_9ZZZZ</name>
<gene>
    <name evidence="1" type="ORF">SDC9_160844</name>
</gene>
<evidence type="ECO:0000313" key="1">
    <source>
        <dbReference type="EMBL" id="MPN13523.1"/>
    </source>
</evidence>
<proteinExistence type="predicted"/>
<dbReference type="EMBL" id="VSSQ01060023">
    <property type="protein sequence ID" value="MPN13523.1"/>
    <property type="molecule type" value="Genomic_DNA"/>
</dbReference>